<dbReference type="InterPro" id="IPR001296">
    <property type="entry name" value="Glyco_trans_1"/>
</dbReference>
<organism evidence="2 3">
    <name type="scientific">Shewanella sediminis (strain HAW-EB3)</name>
    <dbReference type="NCBI Taxonomy" id="425104"/>
    <lineage>
        <taxon>Bacteria</taxon>
        <taxon>Pseudomonadati</taxon>
        <taxon>Pseudomonadota</taxon>
        <taxon>Gammaproteobacteria</taxon>
        <taxon>Alteromonadales</taxon>
        <taxon>Shewanellaceae</taxon>
        <taxon>Shewanella</taxon>
    </lineage>
</organism>
<dbReference type="PANTHER" id="PTHR45947:SF3">
    <property type="entry name" value="SULFOQUINOVOSYL TRANSFERASE SQD2"/>
    <property type="match status" value="1"/>
</dbReference>
<dbReference type="KEGG" id="sse:Ssed_2978"/>
<dbReference type="Proteomes" id="UP000002015">
    <property type="component" value="Chromosome"/>
</dbReference>
<name>A8FXL2_SHESH</name>
<proteinExistence type="predicted"/>
<evidence type="ECO:0000313" key="3">
    <source>
        <dbReference type="Proteomes" id="UP000002015"/>
    </source>
</evidence>
<gene>
    <name evidence="2" type="ordered locus">Ssed_2978</name>
</gene>
<dbReference type="InterPro" id="IPR050194">
    <property type="entry name" value="Glycosyltransferase_grp1"/>
</dbReference>
<dbReference type="AlphaFoldDB" id="A8FXL2"/>
<dbReference type="HOGENOM" id="CLU_009583_14_0_6"/>
<dbReference type="CAZy" id="GT4">
    <property type="family name" value="Glycosyltransferase Family 4"/>
</dbReference>
<evidence type="ECO:0000313" key="2">
    <source>
        <dbReference type="EMBL" id="ABV37585.1"/>
    </source>
</evidence>
<dbReference type="GO" id="GO:0016757">
    <property type="term" value="F:glycosyltransferase activity"/>
    <property type="evidence" value="ECO:0007669"/>
    <property type="project" value="InterPro"/>
</dbReference>
<dbReference type="Gene3D" id="3.40.50.2000">
    <property type="entry name" value="Glycogen Phosphorylase B"/>
    <property type="match status" value="2"/>
</dbReference>
<dbReference type="CDD" id="cd03801">
    <property type="entry name" value="GT4_PimA-like"/>
    <property type="match status" value="1"/>
</dbReference>
<dbReference type="SUPFAM" id="SSF53756">
    <property type="entry name" value="UDP-Glycosyltransferase/glycogen phosphorylase"/>
    <property type="match status" value="1"/>
</dbReference>
<sequence>MNHKVIIVGTHTTETRGGISTALAGYQDGLNQLEVEYIRVNSHSDIRGRLSTWIIAWWQVLLLAMRYRSRAIFWFHCGPWFSMLRKVSFAIPARLFGCKTIAHMHSPTLHSYIEHKHGKYLLKLFFAPFNCVIALTPWWKARLVSFGIKKPIDVCANPVSEDVLSVANKALSVPGCASEKAEKIVILSMARLIEGKGVEHVIDALALLPECYQLNIAGEGPLKQQLIDRVTLLKLQNRVTFLGWVEASQKQNLLNSADIFCLPSKYDSFGVVFIEAMAFNLPVIACDWGPISDVVTSDVGMLAPYGESTTIATQIEQLVKRREDYSLNGPKRIIANYSSSICCHKVMQVFDRLMSGH</sequence>
<feature type="domain" description="Glycosyl transferase family 1" evidence="1">
    <location>
        <begin position="180"/>
        <end position="324"/>
    </location>
</feature>
<dbReference type="Pfam" id="PF00534">
    <property type="entry name" value="Glycos_transf_1"/>
    <property type="match status" value="1"/>
</dbReference>
<dbReference type="eggNOG" id="COG0438">
    <property type="taxonomic scope" value="Bacteria"/>
</dbReference>
<dbReference type="EMBL" id="CP000821">
    <property type="protein sequence ID" value="ABV37585.1"/>
    <property type="molecule type" value="Genomic_DNA"/>
</dbReference>
<dbReference type="STRING" id="425104.Ssed_2978"/>
<keyword evidence="3" id="KW-1185">Reference proteome</keyword>
<protein>
    <submittedName>
        <fullName evidence="2">Glycosyltransferase-like protein</fullName>
    </submittedName>
</protein>
<accession>A8FXL2</accession>
<dbReference type="PANTHER" id="PTHR45947">
    <property type="entry name" value="SULFOQUINOVOSYL TRANSFERASE SQD2"/>
    <property type="match status" value="1"/>
</dbReference>
<evidence type="ECO:0000259" key="1">
    <source>
        <dbReference type="Pfam" id="PF00534"/>
    </source>
</evidence>
<dbReference type="RefSeq" id="WP_012143315.1">
    <property type="nucleotide sequence ID" value="NC_009831.1"/>
</dbReference>
<keyword evidence="2" id="KW-0808">Transferase</keyword>
<reference evidence="2 3" key="1">
    <citation type="submission" date="2007-08" db="EMBL/GenBank/DDBJ databases">
        <title>Complete sequence of Shewanella sediminis HAW-EB3.</title>
        <authorList>
            <consortium name="US DOE Joint Genome Institute"/>
            <person name="Copeland A."/>
            <person name="Lucas S."/>
            <person name="Lapidus A."/>
            <person name="Barry K."/>
            <person name="Glavina del Rio T."/>
            <person name="Dalin E."/>
            <person name="Tice H."/>
            <person name="Pitluck S."/>
            <person name="Chertkov O."/>
            <person name="Brettin T."/>
            <person name="Bruce D."/>
            <person name="Detter J.C."/>
            <person name="Han C."/>
            <person name="Schmutz J."/>
            <person name="Larimer F."/>
            <person name="Land M."/>
            <person name="Hauser L."/>
            <person name="Kyrpides N."/>
            <person name="Kim E."/>
            <person name="Zhao J.-S."/>
            <person name="Richardson P."/>
        </authorList>
    </citation>
    <scope>NUCLEOTIDE SEQUENCE [LARGE SCALE GENOMIC DNA]</scope>
    <source>
        <strain evidence="2 3">HAW-EB3</strain>
    </source>
</reference>
<dbReference type="OrthoDB" id="8756565at2"/>